<evidence type="ECO:0000313" key="2">
    <source>
        <dbReference type="Proteomes" id="UP000249177"/>
    </source>
</evidence>
<reference evidence="1 2" key="1">
    <citation type="submission" date="2018-06" db="EMBL/GenBank/DDBJ databases">
        <title>Flavobacterium sp IMCC34762, genome.</title>
        <authorList>
            <person name="Joung Y."/>
            <person name="Cho J."/>
            <person name="Song J."/>
        </authorList>
    </citation>
    <scope>NUCLEOTIDE SEQUENCE [LARGE SCALE GENOMIC DNA]</scope>
    <source>
        <strain evidence="1 2">IMCC34762</strain>
    </source>
</reference>
<keyword evidence="2" id="KW-1185">Reference proteome</keyword>
<evidence type="ECO:0000313" key="1">
    <source>
        <dbReference type="EMBL" id="PZX91838.1"/>
    </source>
</evidence>
<protein>
    <submittedName>
        <fullName evidence="1">Uncharacterized protein</fullName>
    </submittedName>
</protein>
<comment type="caution">
    <text evidence="1">The sequence shown here is derived from an EMBL/GenBank/DDBJ whole genome shotgun (WGS) entry which is preliminary data.</text>
</comment>
<name>A0A2W7TP62_9FLAO</name>
<sequence length="110" mass="12820">MTIIAQNKPVGEFKHRWYSDYCDPGFGCIGQIFTLQLNQDNTYILTEHIESDALEEPNIIVGLYTYNKDILTLQTPTIRVFKVNRKMTKLKAIEKTKAYGKKVREIYKKS</sequence>
<organism evidence="1 2">
    <name type="scientific">Flavobacterium aquariorum</name>
    <dbReference type="NCBI Taxonomy" id="2217670"/>
    <lineage>
        <taxon>Bacteria</taxon>
        <taxon>Pseudomonadati</taxon>
        <taxon>Bacteroidota</taxon>
        <taxon>Flavobacteriia</taxon>
        <taxon>Flavobacteriales</taxon>
        <taxon>Flavobacteriaceae</taxon>
        <taxon>Flavobacterium</taxon>
    </lineage>
</organism>
<dbReference type="EMBL" id="QKXH01000019">
    <property type="protein sequence ID" value="PZX91838.1"/>
    <property type="molecule type" value="Genomic_DNA"/>
</dbReference>
<dbReference type="AlphaFoldDB" id="A0A2W7TP62"/>
<proteinExistence type="predicted"/>
<accession>A0A2W7TP62</accession>
<dbReference type="Proteomes" id="UP000249177">
    <property type="component" value="Unassembled WGS sequence"/>
</dbReference>
<gene>
    <name evidence="1" type="ORF">DOS84_18785</name>
</gene>